<sequence>MNDKELLLRIYQWIKPYRRRLCLAMIGMIMVAGFSGAQAYMIKPLLDKIFFEQDRTLLNLLPLILILIFLFKGIFYYVYRYLLDTVGQNVVRDLRKEIFRHIHALPVAFFHQASTGELISRVISDVTLIQSAVSKALVSLLRDLVQVVVLLGVVFYLDWQMALVTFVLLPVAAVPIVHFGKRFRRNSVSNQQTVALISGALHETIGGHRIVKAFGMEAYEHRRFFALIDRLYKIIVKEIQIRSLQHPVMELIGGIALAGIIWYGGHQVLAGDSTPGTFIAFLTALVMVYEPVKGISSLNSEVMQGLAASTRVFNLLDVQPDIVDRPGAVELPAFRRAIEFQGVTFSYDGKNPVLRDLNLTVAAGQVLAIVGPSGGGKTTLVNLIPRFFEVSEGRILLDGHDLRDVTLASLRAQIAIVEQHTVLFNDTIRNNIAYGDPERSEEEIIAAAKAAHAYDFIRELPEEFETVIGEGGARLSGGQRQRLSIARALLKNAPILILDEATSALDTESEREVQKALENLMANRTTLVIAHRLSTIKNADRIIVMQEGRIVEDGDHESLLQGQGLYRTLHTMQ</sequence>
<keyword evidence="7" id="KW-1278">Translocase</keyword>
<evidence type="ECO:0000256" key="3">
    <source>
        <dbReference type="ARBA" id="ARBA00022475"/>
    </source>
</evidence>
<dbReference type="InterPro" id="IPR017871">
    <property type="entry name" value="ABC_transporter-like_CS"/>
</dbReference>
<feature type="domain" description="ABC transmembrane type-1" evidence="13">
    <location>
        <begin position="23"/>
        <end position="304"/>
    </location>
</feature>
<dbReference type="AlphaFoldDB" id="A0A7C2TJL7"/>
<dbReference type="InterPro" id="IPR003439">
    <property type="entry name" value="ABC_transporter-like_ATP-bd"/>
</dbReference>
<dbReference type="Pfam" id="PF00005">
    <property type="entry name" value="ABC_tran"/>
    <property type="match status" value="1"/>
</dbReference>
<dbReference type="GO" id="GO:0016887">
    <property type="term" value="F:ATP hydrolysis activity"/>
    <property type="evidence" value="ECO:0007669"/>
    <property type="project" value="InterPro"/>
</dbReference>
<dbReference type="EMBL" id="DSDS01000106">
    <property type="protein sequence ID" value="HET97965.1"/>
    <property type="molecule type" value="Genomic_DNA"/>
</dbReference>
<organism evidence="14">
    <name type="scientific">Desulfurivibrio alkaliphilus</name>
    <dbReference type="NCBI Taxonomy" id="427923"/>
    <lineage>
        <taxon>Bacteria</taxon>
        <taxon>Pseudomonadati</taxon>
        <taxon>Thermodesulfobacteriota</taxon>
        <taxon>Desulfobulbia</taxon>
        <taxon>Desulfobulbales</taxon>
        <taxon>Desulfobulbaceae</taxon>
        <taxon>Desulfurivibrio</taxon>
    </lineage>
</organism>
<reference evidence="14" key="1">
    <citation type="journal article" date="2020" name="mSystems">
        <title>Genome- and Community-Level Interaction Insights into Carbon Utilization and Element Cycling Functions of Hydrothermarchaeota in Hydrothermal Sediment.</title>
        <authorList>
            <person name="Zhou Z."/>
            <person name="Liu Y."/>
            <person name="Xu W."/>
            <person name="Pan J."/>
            <person name="Luo Z.H."/>
            <person name="Li M."/>
        </authorList>
    </citation>
    <scope>NUCLEOTIDE SEQUENCE [LARGE SCALE GENOMIC DNA]</scope>
    <source>
        <strain evidence="14">SpSt-1224</strain>
    </source>
</reference>
<feature type="transmembrane region" description="Helical" evidence="11">
    <location>
        <begin position="60"/>
        <end position="79"/>
    </location>
</feature>
<keyword evidence="3" id="KW-1003">Cell membrane</keyword>
<keyword evidence="10 11" id="KW-0472">Membrane</keyword>
<dbReference type="GO" id="GO:0015421">
    <property type="term" value="F:ABC-type oligopeptide transporter activity"/>
    <property type="evidence" value="ECO:0007669"/>
    <property type="project" value="TreeGrafter"/>
</dbReference>
<evidence type="ECO:0000259" key="13">
    <source>
        <dbReference type="PROSITE" id="PS50929"/>
    </source>
</evidence>
<evidence type="ECO:0000256" key="2">
    <source>
        <dbReference type="ARBA" id="ARBA00022448"/>
    </source>
</evidence>
<dbReference type="InterPro" id="IPR039421">
    <property type="entry name" value="Type_1_exporter"/>
</dbReference>
<proteinExistence type="predicted"/>
<keyword evidence="2" id="KW-0813">Transport</keyword>
<evidence type="ECO:0000256" key="11">
    <source>
        <dbReference type="SAM" id="Phobius"/>
    </source>
</evidence>
<evidence type="ECO:0000256" key="8">
    <source>
        <dbReference type="ARBA" id="ARBA00022989"/>
    </source>
</evidence>
<name>A0A7C2TJL7_9BACT</name>
<dbReference type="GO" id="GO:0005524">
    <property type="term" value="F:ATP binding"/>
    <property type="evidence" value="ECO:0007669"/>
    <property type="project" value="UniProtKB-KW"/>
</dbReference>
<dbReference type="PANTHER" id="PTHR43394:SF1">
    <property type="entry name" value="ATP-BINDING CASSETTE SUB-FAMILY B MEMBER 10, MITOCHONDRIAL"/>
    <property type="match status" value="1"/>
</dbReference>
<evidence type="ECO:0000256" key="7">
    <source>
        <dbReference type="ARBA" id="ARBA00022967"/>
    </source>
</evidence>
<dbReference type="InterPro" id="IPR003593">
    <property type="entry name" value="AAA+_ATPase"/>
</dbReference>
<feature type="domain" description="ABC transporter" evidence="12">
    <location>
        <begin position="338"/>
        <end position="572"/>
    </location>
</feature>
<dbReference type="FunFam" id="3.40.50.300:FF:000287">
    <property type="entry name" value="Multidrug ABC transporter ATP-binding protein"/>
    <property type="match status" value="1"/>
</dbReference>
<dbReference type="NCBIfam" id="TIGR02203">
    <property type="entry name" value="MsbA_lipidA"/>
    <property type="match status" value="1"/>
</dbReference>
<dbReference type="PROSITE" id="PS50929">
    <property type="entry name" value="ABC_TM1F"/>
    <property type="match status" value="1"/>
</dbReference>
<keyword evidence="9" id="KW-0445">Lipid transport</keyword>
<protein>
    <submittedName>
        <fullName evidence="14">Lipid A export permease/ATP-binding protein MsbA</fullName>
    </submittedName>
</protein>
<dbReference type="Gene3D" id="1.20.1560.10">
    <property type="entry name" value="ABC transporter type 1, transmembrane domain"/>
    <property type="match status" value="1"/>
</dbReference>
<keyword evidence="8 11" id="KW-1133">Transmembrane helix</keyword>
<dbReference type="Gene3D" id="3.40.50.300">
    <property type="entry name" value="P-loop containing nucleotide triphosphate hydrolases"/>
    <property type="match status" value="1"/>
</dbReference>
<keyword evidence="5" id="KW-0547">Nucleotide-binding</keyword>
<dbReference type="Proteomes" id="UP000885986">
    <property type="component" value="Unassembled WGS sequence"/>
</dbReference>
<evidence type="ECO:0000256" key="9">
    <source>
        <dbReference type="ARBA" id="ARBA00023055"/>
    </source>
</evidence>
<dbReference type="CDD" id="cd18552">
    <property type="entry name" value="ABC_6TM_MsbA_like"/>
    <property type="match status" value="1"/>
</dbReference>
<comment type="caution">
    <text evidence="14">The sequence shown here is derived from an EMBL/GenBank/DDBJ whole genome shotgun (WGS) entry which is preliminary data.</text>
</comment>
<dbReference type="SUPFAM" id="SSF52540">
    <property type="entry name" value="P-loop containing nucleoside triphosphate hydrolases"/>
    <property type="match status" value="1"/>
</dbReference>
<dbReference type="InterPro" id="IPR027417">
    <property type="entry name" value="P-loop_NTPase"/>
</dbReference>
<evidence type="ECO:0000256" key="10">
    <source>
        <dbReference type="ARBA" id="ARBA00023136"/>
    </source>
</evidence>
<evidence type="ECO:0000256" key="4">
    <source>
        <dbReference type="ARBA" id="ARBA00022692"/>
    </source>
</evidence>
<dbReference type="SMART" id="SM00382">
    <property type="entry name" value="AAA"/>
    <property type="match status" value="1"/>
</dbReference>
<dbReference type="PROSITE" id="PS50893">
    <property type="entry name" value="ABC_TRANSPORTER_2"/>
    <property type="match status" value="1"/>
</dbReference>
<feature type="transmembrane region" description="Helical" evidence="11">
    <location>
        <begin position="163"/>
        <end position="180"/>
    </location>
</feature>
<evidence type="ECO:0000313" key="14">
    <source>
        <dbReference type="EMBL" id="HET97965.1"/>
    </source>
</evidence>
<dbReference type="GO" id="GO:0005886">
    <property type="term" value="C:plasma membrane"/>
    <property type="evidence" value="ECO:0007669"/>
    <property type="project" value="UniProtKB-SubCell"/>
</dbReference>
<evidence type="ECO:0000256" key="6">
    <source>
        <dbReference type="ARBA" id="ARBA00022840"/>
    </source>
</evidence>
<dbReference type="Pfam" id="PF00664">
    <property type="entry name" value="ABC_membrane"/>
    <property type="match status" value="1"/>
</dbReference>
<feature type="transmembrane region" description="Helical" evidence="11">
    <location>
        <begin position="247"/>
        <end position="264"/>
    </location>
</feature>
<feature type="transmembrane region" description="Helical" evidence="11">
    <location>
        <begin position="21"/>
        <end position="40"/>
    </location>
</feature>
<gene>
    <name evidence="14" type="primary">msbA</name>
    <name evidence="14" type="ORF">ENN98_04620</name>
</gene>
<accession>A0A7C2TJL7</accession>
<dbReference type="GO" id="GO:0034040">
    <property type="term" value="F:ATPase-coupled lipid transmembrane transporter activity"/>
    <property type="evidence" value="ECO:0007669"/>
    <property type="project" value="InterPro"/>
</dbReference>
<feature type="transmembrane region" description="Helical" evidence="11">
    <location>
        <begin position="140"/>
        <end position="157"/>
    </location>
</feature>
<evidence type="ECO:0000256" key="1">
    <source>
        <dbReference type="ARBA" id="ARBA00004651"/>
    </source>
</evidence>
<dbReference type="PANTHER" id="PTHR43394">
    <property type="entry name" value="ATP-DEPENDENT PERMEASE MDL1, MITOCHONDRIAL"/>
    <property type="match status" value="1"/>
</dbReference>
<evidence type="ECO:0000256" key="5">
    <source>
        <dbReference type="ARBA" id="ARBA00022741"/>
    </source>
</evidence>
<dbReference type="InterPro" id="IPR011917">
    <property type="entry name" value="ABC_transpr_lipidA"/>
</dbReference>
<evidence type="ECO:0000259" key="12">
    <source>
        <dbReference type="PROSITE" id="PS50893"/>
    </source>
</evidence>
<dbReference type="InterPro" id="IPR036640">
    <property type="entry name" value="ABC1_TM_sf"/>
</dbReference>
<dbReference type="InterPro" id="IPR011527">
    <property type="entry name" value="ABC1_TM_dom"/>
</dbReference>
<comment type="subcellular location">
    <subcellularLocation>
        <location evidence="1">Cell membrane</location>
        <topology evidence="1">Multi-pass membrane protein</topology>
    </subcellularLocation>
</comment>
<dbReference type="SUPFAM" id="SSF90123">
    <property type="entry name" value="ABC transporter transmembrane region"/>
    <property type="match status" value="1"/>
</dbReference>
<keyword evidence="4 11" id="KW-0812">Transmembrane</keyword>
<dbReference type="PROSITE" id="PS00211">
    <property type="entry name" value="ABC_TRANSPORTER_1"/>
    <property type="match status" value="1"/>
</dbReference>
<keyword evidence="6" id="KW-0067">ATP-binding</keyword>